<evidence type="ECO:0000313" key="1">
    <source>
        <dbReference type="EMBL" id="SFT27178.1"/>
    </source>
</evidence>
<accession>A0A1I6WMB9</accession>
<gene>
    <name evidence="1" type="ORF">SAMN04488050_12818</name>
</gene>
<dbReference type="Proteomes" id="UP000199392">
    <property type="component" value="Unassembled WGS sequence"/>
</dbReference>
<dbReference type="STRING" id="311180.SAMN04488050_12818"/>
<proteinExistence type="predicted"/>
<evidence type="ECO:0000313" key="2">
    <source>
        <dbReference type="Proteomes" id="UP000199392"/>
    </source>
</evidence>
<dbReference type="AlphaFoldDB" id="A0A1I6WMB9"/>
<sequence>MIRRKSMRGGAVPPAWGVEMACEACHEDPPSPGACHRHGGGKEAVDLAGELIGSGLWAPRDQGSRGTCTAFAVVAAEELWHFRNGDRAGGATRFQALSEEYLYSAIRRFSYADAGIRRTATDAGDLEAEGATYLAQAKLALEKFGICRGELASYEEDRAMNFRHTRFDDAIEEEATARRISPGTLVHNIVDIEQGPATGLDRIWQNARGNRHTSEVLQEALAAGSPVVAAFATLDRVGRGTWFGPEAQLYGKVIYPSDQYLRGMQPDGGHTVCLVGFLPAGTEGVPKSGAFVLRNSFGAIDFCWDAGRWGCGPQPACRGYGLISVDDVDRYCWEYLFRRPPDGRG</sequence>
<organism evidence="1 2">
    <name type="scientific">Alloyangia pacifica</name>
    <dbReference type="NCBI Taxonomy" id="311180"/>
    <lineage>
        <taxon>Bacteria</taxon>
        <taxon>Pseudomonadati</taxon>
        <taxon>Pseudomonadota</taxon>
        <taxon>Alphaproteobacteria</taxon>
        <taxon>Rhodobacterales</taxon>
        <taxon>Roseobacteraceae</taxon>
        <taxon>Alloyangia</taxon>
    </lineage>
</organism>
<dbReference type="InterPro" id="IPR038765">
    <property type="entry name" value="Papain-like_cys_pep_sf"/>
</dbReference>
<dbReference type="CDD" id="cd02619">
    <property type="entry name" value="Peptidase_C1"/>
    <property type="match status" value="1"/>
</dbReference>
<dbReference type="Gene3D" id="3.90.70.10">
    <property type="entry name" value="Cysteine proteinases"/>
    <property type="match status" value="1"/>
</dbReference>
<evidence type="ECO:0008006" key="3">
    <source>
        <dbReference type="Google" id="ProtNLM"/>
    </source>
</evidence>
<reference evidence="2" key="1">
    <citation type="submission" date="2016-10" db="EMBL/GenBank/DDBJ databases">
        <authorList>
            <person name="Varghese N."/>
            <person name="Submissions S."/>
        </authorList>
    </citation>
    <scope>NUCLEOTIDE SEQUENCE [LARGE SCALE GENOMIC DNA]</scope>
    <source>
        <strain evidence="2">DSM 26894</strain>
    </source>
</reference>
<name>A0A1I6WMB9_9RHOB</name>
<keyword evidence="2" id="KW-1185">Reference proteome</keyword>
<dbReference type="SUPFAM" id="SSF54001">
    <property type="entry name" value="Cysteine proteinases"/>
    <property type="match status" value="1"/>
</dbReference>
<dbReference type="EMBL" id="FOZW01000028">
    <property type="protein sequence ID" value="SFT27178.1"/>
    <property type="molecule type" value="Genomic_DNA"/>
</dbReference>
<protein>
    <recommendedName>
        <fullName evidence="3">Peptidase C1A papain C-terminal domain-containing protein</fullName>
    </recommendedName>
</protein>